<evidence type="ECO:0000256" key="5">
    <source>
        <dbReference type="ARBA" id="ARBA00022729"/>
    </source>
</evidence>
<name>A0A3S4DN67_9HYPH</name>
<evidence type="ECO:0000259" key="12">
    <source>
        <dbReference type="Pfam" id="PF05425"/>
    </source>
</evidence>
<feature type="transmembrane region" description="Helical" evidence="9">
    <location>
        <begin position="387"/>
        <end position="408"/>
    </location>
</feature>
<dbReference type="InterPro" id="IPR007348">
    <property type="entry name" value="CopC_dom"/>
</dbReference>
<evidence type="ECO:0000256" key="6">
    <source>
        <dbReference type="ARBA" id="ARBA00022989"/>
    </source>
</evidence>
<dbReference type="InterPro" id="IPR014755">
    <property type="entry name" value="Cu-Rt/internalin_Ig-like"/>
</dbReference>
<protein>
    <submittedName>
        <fullName evidence="13">Copper transport protein YcnJ</fullName>
    </submittedName>
</protein>
<dbReference type="SUPFAM" id="SSF81296">
    <property type="entry name" value="E set domains"/>
    <property type="match status" value="1"/>
</dbReference>
<feature type="transmembrane region" description="Helical" evidence="9">
    <location>
        <begin position="174"/>
        <end position="195"/>
    </location>
</feature>
<dbReference type="GO" id="GO:0042597">
    <property type="term" value="C:periplasmic space"/>
    <property type="evidence" value="ECO:0007669"/>
    <property type="project" value="InterPro"/>
</dbReference>
<evidence type="ECO:0000313" key="13">
    <source>
        <dbReference type="EMBL" id="VDS03304.1"/>
    </source>
</evidence>
<evidence type="ECO:0000256" key="10">
    <source>
        <dbReference type="SAM" id="SignalP"/>
    </source>
</evidence>
<evidence type="ECO:0000256" key="1">
    <source>
        <dbReference type="ARBA" id="ARBA00004651"/>
    </source>
</evidence>
<evidence type="ECO:0000256" key="2">
    <source>
        <dbReference type="ARBA" id="ARBA00022475"/>
    </source>
</evidence>
<feature type="domain" description="CopC" evidence="11">
    <location>
        <begin position="28"/>
        <end position="119"/>
    </location>
</feature>
<feature type="signal peptide" evidence="10">
    <location>
        <begin position="1"/>
        <end position="27"/>
    </location>
</feature>
<feature type="transmembrane region" description="Helical" evidence="9">
    <location>
        <begin position="317"/>
        <end position="335"/>
    </location>
</feature>
<dbReference type="PANTHER" id="PTHR34820:SF4">
    <property type="entry name" value="INNER MEMBRANE PROTEIN YEBZ"/>
    <property type="match status" value="1"/>
</dbReference>
<dbReference type="RefSeq" id="WP_126148890.1">
    <property type="nucleotide sequence ID" value="NZ_JBHTMH010000001.1"/>
</dbReference>
<dbReference type="Proteomes" id="UP000268844">
    <property type="component" value="Unassembled WGS sequence"/>
</dbReference>
<dbReference type="InterPro" id="IPR032694">
    <property type="entry name" value="CopC/D"/>
</dbReference>
<dbReference type="GO" id="GO:0005886">
    <property type="term" value="C:plasma membrane"/>
    <property type="evidence" value="ECO:0007669"/>
    <property type="project" value="UniProtKB-SubCell"/>
</dbReference>
<dbReference type="Gene3D" id="2.60.40.1220">
    <property type="match status" value="1"/>
</dbReference>
<dbReference type="EMBL" id="UZWD01000004">
    <property type="protein sequence ID" value="VDS03304.1"/>
    <property type="molecule type" value="Genomic_DNA"/>
</dbReference>
<dbReference type="AlphaFoldDB" id="A0A3S4DN67"/>
<dbReference type="GO" id="GO:0046688">
    <property type="term" value="P:response to copper ion"/>
    <property type="evidence" value="ECO:0007669"/>
    <property type="project" value="InterPro"/>
</dbReference>
<sequence>MTRLATHLGALVLCALLALCGSLPAMAHAQLLATSPAANTVLDSVPTTATLTFNEPVTALAITLIGADGDPRDLLATTESGETLVVTLPAEMSQGTHALSWRVVSVDAHPIAGTLIFSVGTASAAPLAETAASSRATTISLWLGKTGLFIALVIGVGGAVFALAAPLPVPARRAAIAASAVGLVLAPLTLGLHGADAMGLAPDALIGTTSWATGFLTSYGTSVLLLLGAFALALAALLLPSLGVLAWLAWALSAIALAVSGHAGAAQPQMLTRAAVIFHIGGILFWTGALLPLWFALSNRGETADRALIRFSRFIPFAVLPLLVSGIVLAVIQLGAPGPAWLRPYGYILAAKLALLVLLLALALWNRLSLTAPALKGELKARHRLRFSIRLELVLVLLILALVAGWRFTPPPRALAEVEAAQAARAALLEPIHAHAMDDKIMAGLTITPGTAGPVRIEIEVTDIDYEPIEPVAVDITFSAPERGIEPFKASATLLDGLWVIEGQTIPLSGLWELILDIRVDRFTLARMATEIDIP</sequence>
<evidence type="ECO:0000256" key="7">
    <source>
        <dbReference type="ARBA" id="ARBA00023008"/>
    </source>
</evidence>
<keyword evidence="6 9" id="KW-1133">Transmembrane helix</keyword>
<dbReference type="InterPro" id="IPR014756">
    <property type="entry name" value="Ig_E-set"/>
</dbReference>
<reference evidence="13 14" key="1">
    <citation type="submission" date="2018-12" db="EMBL/GenBank/DDBJ databases">
        <authorList>
            <person name="Criscuolo A."/>
        </authorList>
    </citation>
    <scope>NUCLEOTIDE SEQUENCE [LARGE SCALE GENOMIC DNA]</scope>
    <source>
        <strain evidence="13">ACIP1116281</strain>
    </source>
</reference>
<keyword evidence="2" id="KW-1003">Cell membrane</keyword>
<feature type="chain" id="PRO_5018626315" evidence="10">
    <location>
        <begin position="28"/>
        <end position="535"/>
    </location>
</feature>
<proteinExistence type="predicted"/>
<dbReference type="Pfam" id="PF04234">
    <property type="entry name" value="CopC"/>
    <property type="match status" value="1"/>
</dbReference>
<feature type="transmembrane region" description="Helical" evidence="9">
    <location>
        <begin position="215"/>
        <end position="237"/>
    </location>
</feature>
<gene>
    <name evidence="13" type="primary">ycnJ</name>
    <name evidence="13" type="ORF">DEVEQU_00425</name>
</gene>
<evidence type="ECO:0000256" key="3">
    <source>
        <dbReference type="ARBA" id="ARBA00022692"/>
    </source>
</evidence>
<feature type="transmembrane region" description="Helical" evidence="9">
    <location>
        <begin position="347"/>
        <end position="366"/>
    </location>
</feature>
<feature type="transmembrane region" description="Helical" evidence="9">
    <location>
        <begin position="148"/>
        <end position="167"/>
    </location>
</feature>
<keyword evidence="4" id="KW-0479">Metal-binding</keyword>
<evidence type="ECO:0000256" key="8">
    <source>
        <dbReference type="ARBA" id="ARBA00023136"/>
    </source>
</evidence>
<dbReference type="Pfam" id="PF05425">
    <property type="entry name" value="CopD"/>
    <property type="match status" value="1"/>
</dbReference>
<keyword evidence="3 9" id="KW-0812">Transmembrane</keyword>
<dbReference type="PANTHER" id="PTHR34820">
    <property type="entry name" value="INNER MEMBRANE PROTEIN YEBZ"/>
    <property type="match status" value="1"/>
</dbReference>
<organism evidence="13 14">
    <name type="scientific">Devosia equisanguinis</name>
    <dbReference type="NCBI Taxonomy" id="2490941"/>
    <lineage>
        <taxon>Bacteria</taxon>
        <taxon>Pseudomonadati</taxon>
        <taxon>Pseudomonadota</taxon>
        <taxon>Alphaproteobacteria</taxon>
        <taxon>Hyphomicrobiales</taxon>
        <taxon>Devosiaceae</taxon>
        <taxon>Devosia</taxon>
    </lineage>
</organism>
<keyword evidence="7" id="KW-0186">Copper</keyword>
<evidence type="ECO:0000259" key="11">
    <source>
        <dbReference type="Pfam" id="PF04234"/>
    </source>
</evidence>
<evidence type="ECO:0000313" key="14">
    <source>
        <dbReference type="Proteomes" id="UP000268844"/>
    </source>
</evidence>
<dbReference type="OrthoDB" id="8374223at2"/>
<feature type="transmembrane region" description="Helical" evidence="9">
    <location>
        <begin position="276"/>
        <end position="297"/>
    </location>
</feature>
<accession>A0A3S4DN67</accession>
<keyword evidence="14" id="KW-1185">Reference proteome</keyword>
<feature type="transmembrane region" description="Helical" evidence="9">
    <location>
        <begin position="244"/>
        <end position="264"/>
    </location>
</feature>
<evidence type="ECO:0000256" key="9">
    <source>
        <dbReference type="SAM" id="Phobius"/>
    </source>
</evidence>
<comment type="subcellular location">
    <subcellularLocation>
        <location evidence="1">Cell membrane</location>
        <topology evidence="1">Multi-pass membrane protein</topology>
    </subcellularLocation>
</comment>
<dbReference type="GO" id="GO:0005507">
    <property type="term" value="F:copper ion binding"/>
    <property type="evidence" value="ECO:0007669"/>
    <property type="project" value="InterPro"/>
</dbReference>
<keyword evidence="5 10" id="KW-0732">Signal</keyword>
<dbReference type="GO" id="GO:0006825">
    <property type="term" value="P:copper ion transport"/>
    <property type="evidence" value="ECO:0007669"/>
    <property type="project" value="InterPro"/>
</dbReference>
<keyword evidence="8 9" id="KW-0472">Membrane</keyword>
<evidence type="ECO:0000256" key="4">
    <source>
        <dbReference type="ARBA" id="ARBA00022723"/>
    </source>
</evidence>
<feature type="domain" description="Copper resistance protein D" evidence="12">
    <location>
        <begin position="306"/>
        <end position="406"/>
    </location>
</feature>
<dbReference type="InterPro" id="IPR008457">
    <property type="entry name" value="Cu-R_CopD_dom"/>
</dbReference>